<evidence type="ECO:0000259" key="2">
    <source>
        <dbReference type="Pfam" id="PF04432"/>
    </source>
</evidence>
<gene>
    <name evidence="3" type="ORF">CferDRAFT_1173</name>
</gene>
<dbReference type="AlphaFoldDB" id="Q0YS19"/>
<proteinExistence type="predicted"/>
<reference evidence="3 4" key="2">
    <citation type="submission" date="2006-07" db="EMBL/GenBank/DDBJ databases">
        <title>Sequencing of the draft genome and assembly of Chlorobium ferroxidans DSM 13031.</title>
        <authorList>
            <consortium name="US DOE Joint Genome Institute (JGI-PGF)"/>
            <person name="Copeland A."/>
            <person name="Lucas S."/>
            <person name="Lapidus A."/>
            <person name="Barry K."/>
            <person name="Glavina del Rio T."/>
            <person name="Dalin E."/>
            <person name="Tice H."/>
            <person name="Bruce D."/>
            <person name="Pitluck S."/>
            <person name="Richardson P."/>
        </authorList>
    </citation>
    <scope>NUCLEOTIDE SEQUENCE [LARGE SCALE GENOMIC DNA]</scope>
    <source>
        <strain evidence="3 4">DSM 13031</strain>
    </source>
</reference>
<accession>Q0YS19</accession>
<dbReference type="PANTHER" id="PTHR31332">
    <property type="entry name" value="7-HYDROXYMETHYL CHLOROPHYLL A REDUCTASE, CHLOROPLASTIC"/>
    <property type="match status" value="1"/>
</dbReference>
<sequence>MPKPLCSSCGLCSIKKWPSTESLQSCVFNTGWLGEHETALFGRERDPLDPEESRFGITSSRFVARLRTAVPDAQWSGIITRLAEKALNSKLVEGVVTLHRHEEDFFHPIPVLAGSEKDILKAKGSIPVLSPVLRSLEEAHSKGLKRLLVIGAACHIHALRDFHRRFDYLRNMEIYTIGIPCVDNANEKKWPWILERISKSPATARHIEFMPDYRVHVKHLDGHIEKIPFFSLPEELTNPEIFPHSCLSCFDYLNGLADITVGYLAAPFKNRSKLQWVLVRTEKGSVLNNLIADELETFPESGEWECFKFVAASAKSSAESMKCQKKEFRTTRKIPVAAGHLISEFLFRTGPRGVGFAHFSVDHHLIKHYYFVKFNYPQHLERLVPPHVYTILEEYGLEP</sequence>
<feature type="domain" description="Coenzyme F420 hydrogenase/dehydrogenase beta subunit C-terminal" evidence="2">
    <location>
        <begin position="145"/>
        <end position="291"/>
    </location>
</feature>
<evidence type="ECO:0000313" key="4">
    <source>
        <dbReference type="Proteomes" id="UP000004162"/>
    </source>
</evidence>
<dbReference type="OrthoDB" id="593768at2"/>
<protein>
    <submittedName>
        <fullName evidence="3">Coenzyme F420 hydrogenase/dehydrogenase beta subunit-like</fullName>
    </submittedName>
</protein>
<evidence type="ECO:0000259" key="1">
    <source>
        <dbReference type="Pfam" id="PF04422"/>
    </source>
</evidence>
<keyword evidence="4" id="KW-1185">Reference proteome</keyword>
<organism evidence="3 4">
    <name type="scientific">Chlorobium ferrooxidans DSM 13031</name>
    <dbReference type="NCBI Taxonomy" id="377431"/>
    <lineage>
        <taxon>Bacteria</taxon>
        <taxon>Pseudomonadati</taxon>
        <taxon>Chlorobiota</taxon>
        <taxon>Chlorobiia</taxon>
        <taxon>Chlorobiales</taxon>
        <taxon>Chlorobiaceae</taxon>
        <taxon>Chlorobium/Pelodictyon group</taxon>
        <taxon>Chlorobium</taxon>
    </lineage>
</organism>
<dbReference type="GO" id="GO:0052592">
    <property type="term" value="F:oxidoreductase activity, acting on CH or CH2 groups, with an iron-sulfur protein as acceptor"/>
    <property type="evidence" value="ECO:0007669"/>
    <property type="project" value="TreeGrafter"/>
</dbReference>
<evidence type="ECO:0000313" key="3">
    <source>
        <dbReference type="EMBL" id="EAT59166.1"/>
    </source>
</evidence>
<comment type="caution">
    <text evidence="3">The sequence shown here is derived from an EMBL/GenBank/DDBJ whole genome shotgun (WGS) entry which is preliminary data.</text>
</comment>
<feature type="domain" description="Coenzyme F420 hydrogenase/dehydrogenase beta subunit N-terminal" evidence="1">
    <location>
        <begin position="62"/>
        <end position="136"/>
    </location>
</feature>
<reference evidence="3 4" key="1">
    <citation type="submission" date="2006-07" db="EMBL/GenBank/DDBJ databases">
        <title>Annotation of the draft genome assembly of Chlorobium ferroxidans DSM 13031.</title>
        <authorList>
            <consortium name="US DOE Joint Genome Institute (JGI-ORNL)"/>
            <person name="Larimer F."/>
            <person name="Land M."/>
            <person name="Hauser L."/>
        </authorList>
    </citation>
    <scope>NUCLEOTIDE SEQUENCE [LARGE SCALE GENOMIC DNA]</scope>
    <source>
        <strain evidence="3 4">DSM 13031</strain>
    </source>
</reference>
<dbReference type="RefSeq" id="WP_006366234.1">
    <property type="nucleotide sequence ID" value="NZ_AASE01000007.1"/>
</dbReference>
<dbReference type="InterPro" id="IPR045220">
    <property type="entry name" value="FRHB/FDHB/HCAR-like"/>
</dbReference>
<dbReference type="Proteomes" id="UP000004162">
    <property type="component" value="Unassembled WGS sequence"/>
</dbReference>
<dbReference type="InterPro" id="IPR007516">
    <property type="entry name" value="Co_F420_Hydgase/DH_bsu_N"/>
</dbReference>
<dbReference type="EMBL" id="AASE01000007">
    <property type="protein sequence ID" value="EAT59166.1"/>
    <property type="molecule type" value="Genomic_DNA"/>
</dbReference>
<dbReference type="Pfam" id="PF04422">
    <property type="entry name" value="FrhB_FdhB_N"/>
    <property type="match status" value="1"/>
</dbReference>
<dbReference type="Pfam" id="PF04432">
    <property type="entry name" value="FrhB_FdhB_C"/>
    <property type="match status" value="1"/>
</dbReference>
<dbReference type="PANTHER" id="PTHR31332:SF0">
    <property type="entry name" value="7-HYDROXYMETHYL CHLOROPHYLL A REDUCTASE, CHLOROPLASTIC"/>
    <property type="match status" value="1"/>
</dbReference>
<dbReference type="InterPro" id="IPR007525">
    <property type="entry name" value="FrhB_FdhB_C"/>
</dbReference>
<name>Q0YS19_9CHLB</name>